<dbReference type="SUPFAM" id="SSF81452">
    <property type="entry name" value="Cytochrome c oxidase subunit III-like"/>
    <property type="match status" value="1"/>
</dbReference>
<dbReference type="PROSITE" id="PS50253">
    <property type="entry name" value="COX3"/>
    <property type="match status" value="1"/>
</dbReference>
<keyword evidence="4 7" id="KW-1133">Transmembrane helix</keyword>
<protein>
    <submittedName>
        <fullName evidence="9">Cytochrome c oxidase subunit 3</fullName>
    </submittedName>
</protein>
<comment type="subcellular location">
    <subcellularLocation>
        <location evidence="6">Cell membrane</location>
        <topology evidence="6">Multi-pass membrane protein</topology>
    </subcellularLocation>
    <subcellularLocation>
        <location evidence="1">Membrane</location>
        <topology evidence="1">Multi-pass membrane protein</topology>
    </subcellularLocation>
</comment>
<reference evidence="10" key="1">
    <citation type="journal article" date="2019" name="Int. J. Syst. Evol. Microbiol.">
        <title>The Global Catalogue of Microorganisms (GCM) 10K type strain sequencing project: providing services to taxonomists for standard genome sequencing and annotation.</title>
        <authorList>
            <consortium name="The Broad Institute Genomics Platform"/>
            <consortium name="The Broad Institute Genome Sequencing Center for Infectious Disease"/>
            <person name="Wu L."/>
            <person name="Ma J."/>
        </authorList>
    </citation>
    <scope>NUCLEOTIDE SEQUENCE [LARGE SCALE GENOMIC DNA]</scope>
    <source>
        <strain evidence="10">NBRC 111756</strain>
    </source>
</reference>
<evidence type="ECO:0000313" key="10">
    <source>
        <dbReference type="Proteomes" id="UP001596422"/>
    </source>
</evidence>
<feature type="transmembrane region" description="Helical" evidence="7">
    <location>
        <begin position="100"/>
        <end position="120"/>
    </location>
</feature>
<sequence>MNELPLDGFPGSARAHEGNRRRTTIAGMRIFLTVVTMLFLLLLIAFIARSQGGDWRPLTDPAAPLSRPWLLWINTLVLGLASLSLQWARVAIRHGRRRECLAGLWLGGLSALAFLAGQLGAWWQFELWGYGVSSNPASSFFYLLTGLHGLHLFGGLVVWGVILVGFRGLRPARLSLRIELCAIYWHFLLGLWLLLFLVLTSTPDTYRTIAALCGLG</sequence>
<evidence type="ECO:0000256" key="7">
    <source>
        <dbReference type="SAM" id="Phobius"/>
    </source>
</evidence>
<evidence type="ECO:0000256" key="1">
    <source>
        <dbReference type="ARBA" id="ARBA00004141"/>
    </source>
</evidence>
<dbReference type="InterPro" id="IPR000298">
    <property type="entry name" value="Cyt_c_oxidase-like_su3"/>
</dbReference>
<feature type="transmembrane region" description="Helical" evidence="7">
    <location>
        <begin position="69"/>
        <end position="88"/>
    </location>
</feature>
<comment type="similarity">
    <text evidence="2 6">Belongs to the cytochrome c oxidase subunit 3 family.</text>
</comment>
<accession>A0ABW1ZXG4</accession>
<keyword evidence="10" id="KW-1185">Reference proteome</keyword>
<evidence type="ECO:0000256" key="2">
    <source>
        <dbReference type="ARBA" id="ARBA00010581"/>
    </source>
</evidence>
<dbReference type="PANTHER" id="PTHR11403:SF10">
    <property type="entry name" value="CYTOCHROME C OXIDASE"/>
    <property type="match status" value="1"/>
</dbReference>
<keyword evidence="5 7" id="KW-0472">Membrane</keyword>
<dbReference type="PANTHER" id="PTHR11403">
    <property type="entry name" value="CYTOCHROME C OXIDASE SUBUNIT III"/>
    <property type="match status" value="1"/>
</dbReference>
<dbReference type="InterPro" id="IPR024791">
    <property type="entry name" value="Cyt_c/ubiquinol_Oxase_su3"/>
</dbReference>
<dbReference type="InterPro" id="IPR013833">
    <property type="entry name" value="Cyt_c_oxidase_su3_a-hlx"/>
</dbReference>
<dbReference type="EMBL" id="JBHSWE010000001">
    <property type="protein sequence ID" value="MFC6669877.1"/>
    <property type="molecule type" value="Genomic_DNA"/>
</dbReference>
<feature type="domain" description="Heme-copper oxidase subunit III family profile" evidence="8">
    <location>
        <begin position="1"/>
        <end position="204"/>
    </location>
</feature>
<dbReference type="InterPro" id="IPR035973">
    <property type="entry name" value="Cyt_c_oxidase_su3-like_sf"/>
</dbReference>
<dbReference type="Gene3D" id="1.20.120.80">
    <property type="entry name" value="Cytochrome c oxidase, subunit III, four-helix bundle"/>
    <property type="match status" value="1"/>
</dbReference>
<dbReference type="Pfam" id="PF00510">
    <property type="entry name" value="COX3"/>
    <property type="match status" value="1"/>
</dbReference>
<keyword evidence="3 6" id="KW-0812">Transmembrane</keyword>
<organism evidence="9 10">
    <name type="scientific">Marinobacterium aestuariivivens</name>
    <dbReference type="NCBI Taxonomy" id="1698799"/>
    <lineage>
        <taxon>Bacteria</taxon>
        <taxon>Pseudomonadati</taxon>
        <taxon>Pseudomonadota</taxon>
        <taxon>Gammaproteobacteria</taxon>
        <taxon>Oceanospirillales</taxon>
        <taxon>Oceanospirillaceae</taxon>
        <taxon>Marinobacterium</taxon>
    </lineage>
</organism>
<evidence type="ECO:0000313" key="9">
    <source>
        <dbReference type="EMBL" id="MFC6669877.1"/>
    </source>
</evidence>
<evidence type="ECO:0000256" key="5">
    <source>
        <dbReference type="ARBA" id="ARBA00023136"/>
    </source>
</evidence>
<evidence type="ECO:0000256" key="6">
    <source>
        <dbReference type="RuleBase" id="RU003376"/>
    </source>
</evidence>
<dbReference type="Proteomes" id="UP001596422">
    <property type="component" value="Unassembled WGS sequence"/>
</dbReference>
<feature type="transmembrane region" description="Helical" evidence="7">
    <location>
        <begin position="30"/>
        <end position="49"/>
    </location>
</feature>
<dbReference type="RefSeq" id="WP_379908405.1">
    <property type="nucleotide sequence ID" value="NZ_JBHSWE010000001.1"/>
</dbReference>
<feature type="transmembrane region" description="Helical" evidence="7">
    <location>
        <begin position="140"/>
        <end position="166"/>
    </location>
</feature>
<evidence type="ECO:0000256" key="3">
    <source>
        <dbReference type="ARBA" id="ARBA00022692"/>
    </source>
</evidence>
<evidence type="ECO:0000256" key="4">
    <source>
        <dbReference type="ARBA" id="ARBA00022989"/>
    </source>
</evidence>
<feature type="transmembrane region" description="Helical" evidence="7">
    <location>
        <begin position="178"/>
        <end position="199"/>
    </location>
</feature>
<gene>
    <name evidence="9" type="ORF">ACFQDL_07070</name>
</gene>
<evidence type="ECO:0000259" key="8">
    <source>
        <dbReference type="PROSITE" id="PS50253"/>
    </source>
</evidence>
<proteinExistence type="inferred from homology"/>
<comment type="caution">
    <text evidence="9">The sequence shown here is derived from an EMBL/GenBank/DDBJ whole genome shotgun (WGS) entry which is preliminary data.</text>
</comment>
<name>A0ABW1ZXG4_9GAMM</name>